<dbReference type="EMBL" id="ML987214">
    <property type="protein sequence ID" value="KAF2240935.1"/>
    <property type="molecule type" value="Genomic_DNA"/>
</dbReference>
<gene>
    <name evidence="1" type="ORF">BU26DRAFT_393313</name>
</gene>
<protein>
    <submittedName>
        <fullName evidence="1">Uncharacterized protein</fullName>
    </submittedName>
</protein>
<accession>A0A6A6HRZ9</accession>
<evidence type="ECO:0000313" key="2">
    <source>
        <dbReference type="Proteomes" id="UP000800094"/>
    </source>
</evidence>
<organism evidence="1 2">
    <name type="scientific">Trematosphaeria pertusa</name>
    <dbReference type="NCBI Taxonomy" id="390896"/>
    <lineage>
        <taxon>Eukaryota</taxon>
        <taxon>Fungi</taxon>
        <taxon>Dikarya</taxon>
        <taxon>Ascomycota</taxon>
        <taxon>Pezizomycotina</taxon>
        <taxon>Dothideomycetes</taxon>
        <taxon>Pleosporomycetidae</taxon>
        <taxon>Pleosporales</taxon>
        <taxon>Massarineae</taxon>
        <taxon>Trematosphaeriaceae</taxon>
        <taxon>Trematosphaeria</taxon>
    </lineage>
</organism>
<proteinExistence type="predicted"/>
<dbReference type="RefSeq" id="XP_033675939.1">
    <property type="nucleotide sequence ID" value="XM_033822724.1"/>
</dbReference>
<dbReference type="OrthoDB" id="2975793at2759"/>
<dbReference type="PANTHER" id="PTHR33112">
    <property type="entry name" value="DOMAIN PROTEIN, PUTATIVE-RELATED"/>
    <property type="match status" value="1"/>
</dbReference>
<dbReference type="Proteomes" id="UP000800094">
    <property type="component" value="Unassembled WGS sequence"/>
</dbReference>
<reference evidence="1" key="1">
    <citation type="journal article" date="2020" name="Stud. Mycol.">
        <title>101 Dothideomycetes genomes: a test case for predicting lifestyles and emergence of pathogens.</title>
        <authorList>
            <person name="Haridas S."/>
            <person name="Albert R."/>
            <person name="Binder M."/>
            <person name="Bloem J."/>
            <person name="Labutti K."/>
            <person name="Salamov A."/>
            <person name="Andreopoulos B."/>
            <person name="Baker S."/>
            <person name="Barry K."/>
            <person name="Bills G."/>
            <person name="Bluhm B."/>
            <person name="Cannon C."/>
            <person name="Castanera R."/>
            <person name="Culley D."/>
            <person name="Daum C."/>
            <person name="Ezra D."/>
            <person name="Gonzalez J."/>
            <person name="Henrissat B."/>
            <person name="Kuo A."/>
            <person name="Liang C."/>
            <person name="Lipzen A."/>
            <person name="Lutzoni F."/>
            <person name="Magnuson J."/>
            <person name="Mondo S."/>
            <person name="Nolan M."/>
            <person name="Ohm R."/>
            <person name="Pangilinan J."/>
            <person name="Park H.-J."/>
            <person name="Ramirez L."/>
            <person name="Alfaro M."/>
            <person name="Sun H."/>
            <person name="Tritt A."/>
            <person name="Yoshinaga Y."/>
            <person name="Zwiers L.-H."/>
            <person name="Turgeon B."/>
            <person name="Goodwin S."/>
            <person name="Spatafora J."/>
            <person name="Crous P."/>
            <person name="Grigoriev I."/>
        </authorList>
    </citation>
    <scope>NUCLEOTIDE SEQUENCE</scope>
    <source>
        <strain evidence="1">CBS 122368</strain>
    </source>
</reference>
<dbReference type="GeneID" id="54576054"/>
<evidence type="ECO:0000313" key="1">
    <source>
        <dbReference type="EMBL" id="KAF2240935.1"/>
    </source>
</evidence>
<feature type="non-terminal residue" evidence="1">
    <location>
        <position position="89"/>
    </location>
</feature>
<feature type="non-terminal residue" evidence="1">
    <location>
        <position position="1"/>
    </location>
</feature>
<dbReference type="AlphaFoldDB" id="A0A6A6HRZ9"/>
<name>A0A6A6HRZ9_9PLEO</name>
<keyword evidence="2" id="KW-1185">Reference proteome</keyword>
<sequence>KFRVTYAAMVSLYLSRHLTNPDDIIRAFQGMANALTSGFGASLWGLPHRAFRWSLSWESWGSVTARPGFPSWSWAGWVNSGNYDLMDNR</sequence>
<dbReference type="PANTHER" id="PTHR33112:SF12">
    <property type="entry name" value="HETEROKARYON INCOMPATIBILITY DOMAIN-CONTAINING PROTEIN"/>
    <property type="match status" value="1"/>
</dbReference>